<evidence type="ECO:0000256" key="1">
    <source>
        <dbReference type="SAM" id="MobiDB-lite"/>
    </source>
</evidence>
<dbReference type="OrthoDB" id="3598281at2759"/>
<feature type="region of interest" description="Disordered" evidence="1">
    <location>
        <begin position="1"/>
        <end position="61"/>
    </location>
</feature>
<dbReference type="InterPro" id="IPR056024">
    <property type="entry name" value="DUF7605"/>
</dbReference>
<dbReference type="SUPFAM" id="SSF52540">
    <property type="entry name" value="P-loop containing nucleoside triphosphate hydrolases"/>
    <property type="match status" value="1"/>
</dbReference>
<dbReference type="EMBL" id="NAJN01000928">
    <property type="protein sequence ID" value="TKA67263.1"/>
    <property type="molecule type" value="Genomic_DNA"/>
</dbReference>
<feature type="compositionally biased region" description="Basic and acidic residues" evidence="1">
    <location>
        <begin position="7"/>
        <end position="31"/>
    </location>
</feature>
<organism evidence="3 4">
    <name type="scientific">Cryomyces minteri</name>
    <dbReference type="NCBI Taxonomy" id="331657"/>
    <lineage>
        <taxon>Eukaryota</taxon>
        <taxon>Fungi</taxon>
        <taxon>Dikarya</taxon>
        <taxon>Ascomycota</taxon>
        <taxon>Pezizomycotina</taxon>
        <taxon>Dothideomycetes</taxon>
        <taxon>Dothideomycetes incertae sedis</taxon>
        <taxon>Cryomyces</taxon>
    </lineage>
</organism>
<dbReference type="STRING" id="331657.A0A4U0WXH4"/>
<dbReference type="Gene3D" id="3.40.50.300">
    <property type="entry name" value="P-loop containing nucleotide triphosphate hydrolases"/>
    <property type="match status" value="1"/>
</dbReference>
<sequence length="834" mass="95990">MSTKANLKHEAGVKRKWEDDRAVEKESEPKRISSLSTLEHNEVEDSDQEEQSSDEDDDEDEDDIYVAEDKETPPNFPAYHPEFLSIGAKMSDIMSRIHLLLEASGDSDEVCSSRTDRCEELKTLPTPKPARIALLGDTGVGKSSLMNSFLDRTHLAKEACYHSVELSRRFMLMYFQGCFNTSCTCVVVEYRSKFEEQEAEYYAQVRYFDEESIKNLLREHLEDYYLFMEESSNDWTSEEKEIYHSKYLATLQTFRALFCERDEFADEQKTRGYLKAAYVEPRVVVLEKLTSWCQEQLQEYNDNKGGYSYVVEKDTIQDLAEDLDSYVMESCAAFPFKGLMLNKPGLDLKPEFSELTIADLPVGRIDRIVSHKGVQSMMDRQLKRFGIDRVALICTRTDGLEYHALARDLMTKGYNLEEYDEKTLASKSLTSQIKNRERRLVKAAPQAKGRILAEMERFKTERSEKDARRLEILVDLRNADTIEALQEKYAISRALYEHFEGEFSICLKGLQLWVKKQTLESRDELLAMVLEPQKLVNPLLVAYMSAIKAVLTTSIVSPIRENQTLMIEAGRKMCKIWGQLHSSTLQAFCRKRGIHGSRNVARQSWDDCLLQPMVQLLEPGWEKVRVTQQALIEKYLKSTITLHENMLQALKGRPDTFFLPWADLESLREKQVVKLRQLFKSYGEDFDRVIRWVIKMNAIQQSHTAYLSKSMEPVYASCAAEKGSGMRNRVATQLEDHICRLDHEGPFALVAQGVADAVDYAIQQHLPPFDDAVCKVFKEFYSIFSTMTEEEKGETPEWQTLRPKLTSLLEEIEPQRKAISALKARIAKECGGRP</sequence>
<accession>A0A4U0WXH4</accession>
<keyword evidence="4" id="KW-1185">Reference proteome</keyword>
<dbReference type="Pfam" id="PF24564">
    <property type="entry name" value="DUF7605"/>
    <property type="match status" value="1"/>
</dbReference>
<dbReference type="Proteomes" id="UP000308768">
    <property type="component" value="Unassembled WGS sequence"/>
</dbReference>
<reference evidence="3 4" key="1">
    <citation type="submission" date="2017-03" db="EMBL/GenBank/DDBJ databases">
        <title>Genomes of endolithic fungi from Antarctica.</title>
        <authorList>
            <person name="Coleine C."/>
            <person name="Masonjones S."/>
            <person name="Stajich J.E."/>
        </authorList>
    </citation>
    <scope>NUCLEOTIDE SEQUENCE [LARGE SCALE GENOMIC DNA]</scope>
    <source>
        <strain evidence="3 4">CCFEE 5187</strain>
    </source>
</reference>
<dbReference type="InterPro" id="IPR027417">
    <property type="entry name" value="P-loop_NTPase"/>
</dbReference>
<evidence type="ECO:0000313" key="3">
    <source>
        <dbReference type="EMBL" id="TKA67263.1"/>
    </source>
</evidence>
<name>A0A4U0WXH4_9PEZI</name>
<feature type="domain" description="DUF7605" evidence="2">
    <location>
        <begin position="568"/>
        <end position="738"/>
    </location>
</feature>
<dbReference type="PANTHER" id="PTHR36681">
    <property type="entry name" value="NUCLEAR GTPASE, GERMINAL CENTER-ASSOCIATED, TANDEM DUPLICATE 3"/>
    <property type="match status" value="1"/>
</dbReference>
<gene>
    <name evidence="3" type="ORF">B0A49_04118</name>
</gene>
<proteinExistence type="predicted"/>
<evidence type="ECO:0000313" key="4">
    <source>
        <dbReference type="Proteomes" id="UP000308768"/>
    </source>
</evidence>
<feature type="compositionally biased region" description="Acidic residues" evidence="1">
    <location>
        <begin position="42"/>
        <end position="61"/>
    </location>
</feature>
<protein>
    <recommendedName>
        <fullName evidence="2">DUF7605 domain-containing protein</fullName>
    </recommendedName>
</protein>
<dbReference type="PANTHER" id="PTHR36681:SF3">
    <property type="entry name" value="NUCLEAR GTPASE, GERMINAL CENTER-ASSOCIATED, TANDEM DUPLICATE 3"/>
    <property type="match status" value="1"/>
</dbReference>
<dbReference type="AlphaFoldDB" id="A0A4U0WXH4"/>
<comment type="caution">
    <text evidence="3">The sequence shown here is derived from an EMBL/GenBank/DDBJ whole genome shotgun (WGS) entry which is preliminary data.</text>
</comment>
<evidence type="ECO:0000259" key="2">
    <source>
        <dbReference type="Pfam" id="PF24564"/>
    </source>
</evidence>